<evidence type="ECO:0000313" key="2">
    <source>
        <dbReference type="EMBL" id="KNC77956.1"/>
    </source>
</evidence>
<feature type="region of interest" description="Disordered" evidence="1">
    <location>
        <begin position="690"/>
        <end position="716"/>
    </location>
</feature>
<name>A0A0L0FN89_9EUKA</name>
<dbReference type="GeneID" id="25910103"/>
<protein>
    <submittedName>
        <fullName evidence="2">Uncharacterized protein</fullName>
    </submittedName>
</protein>
<accession>A0A0L0FN89</accession>
<feature type="compositionally biased region" description="Low complexity" evidence="1">
    <location>
        <begin position="504"/>
        <end position="515"/>
    </location>
</feature>
<feature type="region of interest" description="Disordered" evidence="1">
    <location>
        <begin position="819"/>
        <end position="910"/>
    </location>
</feature>
<evidence type="ECO:0000313" key="3">
    <source>
        <dbReference type="Proteomes" id="UP000054560"/>
    </source>
</evidence>
<reference evidence="2 3" key="1">
    <citation type="submission" date="2011-02" db="EMBL/GenBank/DDBJ databases">
        <title>The Genome Sequence of Sphaeroforma arctica JP610.</title>
        <authorList>
            <consortium name="The Broad Institute Genome Sequencing Platform"/>
            <person name="Russ C."/>
            <person name="Cuomo C."/>
            <person name="Young S.K."/>
            <person name="Zeng Q."/>
            <person name="Gargeya S."/>
            <person name="Alvarado L."/>
            <person name="Berlin A."/>
            <person name="Chapman S.B."/>
            <person name="Chen Z."/>
            <person name="Freedman E."/>
            <person name="Gellesch M."/>
            <person name="Goldberg J."/>
            <person name="Griggs A."/>
            <person name="Gujja S."/>
            <person name="Heilman E."/>
            <person name="Heiman D."/>
            <person name="Howarth C."/>
            <person name="Mehta T."/>
            <person name="Neiman D."/>
            <person name="Pearson M."/>
            <person name="Roberts A."/>
            <person name="Saif S."/>
            <person name="Shea T."/>
            <person name="Shenoy N."/>
            <person name="Sisk P."/>
            <person name="Stolte C."/>
            <person name="Sykes S."/>
            <person name="White J."/>
            <person name="Yandava C."/>
            <person name="Burger G."/>
            <person name="Gray M.W."/>
            <person name="Holland P.W.H."/>
            <person name="King N."/>
            <person name="Lang F.B.F."/>
            <person name="Roger A.J."/>
            <person name="Ruiz-Trillo I."/>
            <person name="Haas B."/>
            <person name="Nusbaum C."/>
            <person name="Birren B."/>
        </authorList>
    </citation>
    <scope>NUCLEOTIDE SEQUENCE [LARGE SCALE GENOMIC DNA]</scope>
    <source>
        <strain evidence="2 3">JP610</strain>
    </source>
</reference>
<organism evidence="2 3">
    <name type="scientific">Sphaeroforma arctica JP610</name>
    <dbReference type="NCBI Taxonomy" id="667725"/>
    <lineage>
        <taxon>Eukaryota</taxon>
        <taxon>Ichthyosporea</taxon>
        <taxon>Ichthyophonida</taxon>
        <taxon>Sphaeroforma</taxon>
    </lineage>
</organism>
<feature type="compositionally biased region" description="Low complexity" evidence="1">
    <location>
        <begin position="890"/>
        <end position="900"/>
    </location>
</feature>
<feature type="region of interest" description="Disordered" evidence="1">
    <location>
        <begin position="497"/>
        <end position="527"/>
    </location>
</feature>
<proteinExistence type="predicted"/>
<feature type="region of interest" description="Disordered" evidence="1">
    <location>
        <begin position="946"/>
        <end position="970"/>
    </location>
</feature>
<dbReference type="EMBL" id="KQ242592">
    <property type="protein sequence ID" value="KNC77956.1"/>
    <property type="molecule type" value="Genomic_DNA"/>
</dbReference>
<gene>
    <name evidence="2" type="ORF">SARC_09599</name>
</gene>
<keyword evidence="3" id="KW-1185">Reference proteome</keyword>
<feature type="compositionally biased region" description="Basic and acidic residues" evidence="1">
    <location>
        <begin position="579"/>
        <end position="590"/>
    </location>
</feature>
<feature type="compositionally biased region" description="Polar residues" evidence="1">
    <location>
        <begin position="865"/>
        <end position="874"/>
    </location>
</feature>
<feature type="region of interest" description="Disordered" evidence="1">
    <location>
        <begin position="579"/>
        <end position="605"/>
    </location>
</feature>
<feature type="compositionally biased region" description="Polar residues" evidence="1">
    <location>
        <begin position="957"/>
        <end position="970"/>
    </location>
</feature>
<feature type="region of interest" description="Disordered" evidence="1">
    <location>
        <begin position="1"/>
        <end position="26"/>
    </location>
</feature>
<dbReference type="AlphaFoldDB" id="A0A0L0FN89"/>
<feature type="region of interest" description="Disordered" evidence="1">
    <location>
        <begin position="103"/>
        <end position="145"/>
    </location>
</feature>
<feature type="compositionally biased region" description="Polar residues" evidence="1">
    <location>
        <begin position="177"/>
        <end position="204"/>
    </location>
</feature>
<dbReference type="Proteomes" id="UP000054560">
    <property type="component" value="Unassembled WGS sequence"/>
</dbReference>
<feature type="region of interest" description="Disordered" evidence="1">
    <location>
        <begin position="763"/>
        <end position="801"/>
    </location>
</feature>
<feature type="region of interest" description="Disordered" evidence="1">
    <location>
        <begin position="40"/>
        <end position="62"/>
    </location>
</feature>
<evidence type="ECO:0000256" key="1">
    <source>
        <dbReference type="SAM" id="MobiDB-lite"/>
    </source>
</evidence>
<feature type="compositionally biased region" description="Polar residues" evidence="1">
    <location>
        <begin position="839"/>
        <end position="855"/>
    </location>
</feature>
<sequence>MRRADATQKTTPSDAHAQTYGHDSPPYAVTATATHILHSTPKDQPVTTPHAVNGPSADTKLQMSQNPCQRQTAVPATHAIESAMQPADAHTAARCSIISNAEPSNQVEDAGNSCGGGDDAMEERSLSAAAAGKRESASHATQRTNTIDAHSFGEGEADGRDVGRIAGVNYSTDEALTKTTTGHGHSNRRAVNSSSTVTQRNTHTPMHGDAGERPDQQRVLGGLALAEDRSNVPVYDTTNSRRVTATHTATNHYALWSGAEAQDERCATAEGHVSSGSMSEGPTDGVGRDVFVGQTAVHSGEELQTDAQVAGSGCGEVRTQQHTGVDVAMASSAHRRVPVGRAGKVEIIASGDGSGHEHTFQHTDAYVRTPRHAHACAVDEGPIKANCKRLRVQPITGAAVVQSLHRALRKVSCASSHGTGCVRTCVRAGAGACASACIYTCSCTHTADVTDQQDQTARRETALEMTLRDAVAQLTQCAALFNAQCGGTPTHRHICPRAYHGPPHATHTQATNNTHSDSRSHPHAHATHLRSLCGDTDNAQRDHRSLTGVSSHTSVRVLQELMHSLLDVACAADPFARRDAQGSEHAHDHGAGPQQMRADGGVHAQEQPPYEAVAWDDDTCARAQCTGASARESAQYSADEHVCAWPSKWAVADALKEYFGSMHEAMRSVSAGVGWKRAAMLRAMSSRGQAARTGADGQHTTCVPSHHTHPTATPPVTIATSPLKVLLEVLVGHPCVTASDGATPAHLTEATPFEVHLTSQVLNSRNQPSSTHPHPHPHPRAPSQSSVSSTIGCSHTDPITPAVDETAHTAMHNHIITRNSHSNEPSRVTEHHKPPHYAPTQTNTNTSKIKTPNQNTSTSSHSTSQAKVSIPSTVKTERTDLNAPVTARSQPQQRTPTAAQRRAKARRWHRRKHTNIAKLILWVWVHTCGPLDLESGQLWPCTHASGKDTAARAPGQHSASGVSGNDSTVDSVRRVGGVKAATQRGSINSTGNASAVDMASELGGGRGLEKGQCVWSVSVDSSVHVLEAHLMASWTGANAEVPACEAEAAQLLATREKVCARAVWFIVCVRHI</sequence>
<feature type="region of interest" description="Disordered" evidence="1">
    <location>
        <begin position="177"/>
        <end position="215"/>
    </location>
</feature>
<dbReference type="RefSeq" id="XP_014151858.1">
    <property type="nucleotide sequence ID" value="XM_014296383.1"/>
</dbReference>
<feature type="compositionally biased region" description="Basic residues" evidence="1">
    <location>
        <begin position="901"/>
        <end position="910"/>
    </location>
</feature>